<dbReference type="GO" id="GO:0000209">
    <property type="term" value="P:protein polyubiquitination"/>
    <property type="evidence" value="ECO:0007669"/>
    <property type="project" value="TreeGrafter"/>
</dbReference>
<accession>A0A8H3UFG8</accession>
<dbReference type="UniPathway" id="UPA00143"/>
<reference evidence="14 16" key="1">
    <citation type="submission" date="2019-11" db="EMBL/GenBank/DDBJ databases">
        <title>Venturia inaequalis Genome Resource.</title>
        <authorList>
            <person name="Lichtner F.J."/>
        </authorList>
    </citation>
    <scope>NUCLEOTIDE SEQUENCE [LARGE SCALE GENOMIC DNA]</scope>
    <source>
        <strain evidence="14">Bline_iso_100314</strain>
        <strain evidence="15 17">DMI_063113</strain>
    </source>
</reference>
<keyword evidence="6" id="KW-0963">Cytoplasm</keyword>
<dbReference type="GO" id="GO:0003755">
    <property type="term" value="F:peptidyl-prolyl cis-trans isomerase activity"/>
    <property type="evidence" value="ECO:0007669"/>
    <property type="project" value="UniProtKB-KW"/>
</dbReference>
<evidence type="ECO:0000313" key="17">
    <source>
        <dbReference type="Proteomes" id="UP000490939"/>
    </source>
</evidence>
<keyword evidence="9" id="KW-0697">Rotamase</keyword>
<dbReference type="SUPFAM" id="SSF57850">
    <property type="entry name" value="RING/U-box"/>
    <property type="match status" value="1"/>
</dbReference>
<evidence type="ECO:0000313" key="14">
    <source>
        <dbReference type="EMBL" id="KAE9969164.1"/>
    </source>
</evidence>
<dbReference type="InterPro" id="IPR003613">
    <property type="entry name" value="Ubox_domain"/>
</dbReference>
<dbReference type="PANTHER" id="PTHR13931:SF2">
    <property type="entry name" value="UBIQUITIN CONJUGATION FACTOR E4 B"/>
    <property type="match status" value="1"/>
</dbReference>
<evidence type="ECO:0000256" key="2">
    <source>
        <dbReference type="ARBA" id="ARBA00004123"/>
    </source>
</evidence>
<evidence type="ECO:0000256" key="11">
    <source>
        <dbReference type="SAM" id="Coils"/>
    </source>
</evidence>
<dbReference type="InterPro" id="IPR045132">
    <property type="entry name" value="UBE4"/>
</dbReference>
<feature type="region of interest" description="Disordered" evidence="12">
    <location>
        <begin position="1"/>
        <end position="102"/>
    </location>
</feature>
<sequence>MDPPTPTPEMSDAERIRARRLAKLGGNSSSNERPSPSSTTTLKPSSPAPSPSQTPQPLPHQAESKPAPRQSATPAQVSPKPATPSSGGIRIHSGAADTESTLKRNKVGGAVTIETWEHRTLCSIFRITLDEEQKTDTSGARLNYLPGVRSDLEAESAELRINKNNLDQALVEAGSNAAEGKCFPYLLACWKRVMRQLRGPAKRDDPTGEKMAILQEAKRICMSYCIFAVTMPEMFGEEPSASNPITDALLRDSDCDAGICPDFLKEATERFAEDDGIKEALVQAVEQLSQDASKKTMNDSFKPHVQALRNCVRYVPLVEALTQSPTFLLDGIPAEQIENHTLLGPFFALSPLHADVAANYFMGAQTRDDSFIRQSQNALQMTLRAHQEELLDITNCIIKSAKEPRERMLDWFAMVVNKNHKRRAMNVDERKVSGDGFMVNVTAILDRLCEPFMDVSYTKVDKIDPAYLRRSPRVLIEDETKINADQKTSDEFYAQSAEGANNFISEVFFLTVAAHHYGTEAANTKLAEIKRRMKHLERQLKEFEEERPRFAHSPQQLAMYEAAMKKYKVQLDNDKCRIHAINGVLLDDVTQQRSMQLMRYVMVWLLRMVDPGSEYPKGQVTLPLPEKQPDVFSCLPEYFIEDIVDNFKFVTGNLPWIITSTQCDELLTMCITFLRSSDYIKNPGLKSGLVQILYYGVLPFSRKPKGILGDLLNSSRFALHNLFHALMQIYIECETSGTHTQFYDKFNVRYEIFQVIRCIWTNPVYRENLEIESRVNHAFFVQFVNLTLNDVTFLLDESFGAFKQIHALQEELEGPSAALLDETQKQEKQELLEDNQKKAKSWMTLTNETISMLKMFTEALADAFTSQEIVQRLADMLDYNLESLVGPKQKDLKVRDPQQYKFTPLLLLSDIMSVYLNLKDKPAFHLAVARDGRSYKYGTLKHATEIMAKSGAGQKSPEELKQFLKLADDIETTKLSEEAEEDWLGEIPEEFLDPLLATLMEDPVILPISKTVIDRSTIRQHLLSDPHDPFNRTDLKLEDVIPDTETKAKIEAFRAEARGRAMAAIQSKKESDAAEAMEVETAEVPGESLVETNAASTESGDVVMDEA</sequence>
<evidence type="ECO:0000256" key="5">
    <source>
        <dbReference type="ARBA" id="ARBA00007434"/>
    </source>
</evidence>
<feature type="compositionally biased region" description="Polar residues" evidence="12">
    <location>
        <begin position="1090"/>
        <end position="1099"/>
    </location>
</feature>
<dbReference type="SMART" id="SM00504">
    <property type="entry name" value="Ubox"/>
    <property type="match status" value="1"/>
</dbReference>
<evidence type="ECO:0000256" key="12">
    <source>
        <dbReference type="SAM" id="MobiDB-lite"/>
    </source>
</evidence>
<dbReference type="PROSITE" id="PS51698">
    <property type="entry name" value="U_BOX"/>
    <property type="match status" value="1"/>
</dbReference>
<keyword evidence="17" id="KW-1185">Reference proteome</keyword>
<dbReference type="GO" id="GO:0006511">
    <property type="term" value="P:ubiquitin-dependent protein catabolic process"/>
    <property type="evidence" value="ECO:0007669"/>
    <property type="project" value="InterPro"/>
</dbReference>
<dbReference type="EMBL" id="WNWR01000132">
    <property type="protein sequence ID" value="KAE9990549.1"/>
    <property type="molecule type" value="Genomic_DNA"/>
</dbReference>
<dbReference type="GO" id="GO:0036503">
    <property type="term" value="P:ERAD pathway"/>
    <property type="evidence" value="ECO:0007669"/>
    <property type="project" value="InterPro"/>
</dbReference>
<feature type="compositionally biased region" description="Pro residues" evidence="12">
    <location>
        <begin position="46"/>
        <end position="58"/>
    </location>
</feature>
<comment type="subcellular location">
    <subcellularLocation>
        <location evidence="3">Cytoplasm</location>
    </subcellularLocation>
    <subcellularLocation>
        <location evidence="2">Nucleus</location>
    </subcellularLocation>
</comment>
<protein>
    <recommendedName>
        <fullName evidence="13">U-box domain-containing protein</fullName>
    </recommendedName>
</protein>
<evidence type="ECO:0000313" key="15">
    <source>
        <dbReference type="EMBL" id="KAE9990549.1"/>
    </source>
</evidence>
<feature type="domain" description="U-box" evidence="13">
    <location>
        <begin position="986"/>
        <end position="1060"/>
    </location>
</feature>
<dbReference type="FunFam" id="3.30.40.10:FF:000055">
    <property type="entry name" value="Ubiquitin conjugation factor e4 a"/>
    <property type="match status" value="1"/>
</dbReference>
<comment type="pathway">
    <text evidence="4">Protein modification; protein ubiquitination.</text>
</comment>
<evidence type="ECO:0000259" key="13">
    <source>
        <dbReference type="PROSITE" id="PS51698"/>
    </source>
</evidence>
<evidence type="ECO:0000313" key="16">
    <source>
        <dbReference type="Proteomes" id="UP000433883"/>
    </source>
</evidence>
<dbReference type="GO" id="GO:0000151">
    <property type="term" value="C:ubiquitin ligase complex"/>
    <property type="evidence" value="ECO:0007669"/>
    <property type="project" value="InterPro"/>
</dbReference>
<dbReference type="PANTHER" id="PTHR13931">
    <property type="entry name" value="UBIQUITINATION FACTOR E4"/>
    <property type="match status" value="1"/>
</dbReference>
<dbReference type="AlphaFoldDB" id="A0A8H3UFG8"/>
<dbReference type="CDD" id="cd16657">
    <property type="entry name" value="RING-Ubox_UBE4A"/>
    <property type="match status" value="1"/>
</dbReference>
<gene>
    <name evidence="14" type="ORF">BLS_005462</name>
    <name evidence="15" type="ORF">EG327_001275</name>
</gene>
<evidence type="ECO:0000256" key="6">
    <source>
        <dbReference type="ARBA" id="ARBA00022490"/>
    </source>
</evidence>
<organism evidence="14 16">
    <name type="scientific">Venturia inaequalis</name>
    <name type="common">Apple scab fungus</name>
    <dbReference type="NCBI Taxonomy" id="5025"/>
    <lineage>
        <taxon>Eukaryota</taxon>
        <taxon>Fungi</taxon>
        <taxon>Dikarya</taxon>
        <taxon>Ascomycota</taxon>
        <taxon>Pezizomycotina</taxon>
        <taxon>Dothideomycetes</taxon>
        <taxon>Pleosporomycetidae</taxon>
        <taxon>Venturiales</taxon>
        <taxon>Venturiaceae</taxon>
        <taxon>Venturia</taxon>
    </lineage>
</organism>
<evidence type="ECO:0000256" key="8">
    <source>
        <dbReference type="ARBA" id="ARBA00022786"/>
    </source>
</evidence>
<dbReference type="Gene3D" id="3.30.40.10">
    <property type="entry name" value="Zinc/RING finger domain, C3HC4 (zinc finger)"/>
    <property type="match status" value="1"/>
</dbReference>
<keyword evidence="10" id="KW-0539">Nucleus</keyword>
<dbReference type="Pfam" id="PF10408">
    <property type="entry name" value="Ufd2P_core"/>
    <property type="match status" value="1"/>
</dbReference>
<dbReference type="EMBL" id="WNWQ01000379">
    <property type="protein sequence ID" value="KAE9969164.1"/>
    <property type="molecule type" value="Genomic_DNA"/>
</dbReference>
<evidence type="ECO:0000256" key="10">
    <source>
        <dbReference type="ARBA" id="ARBA00023242"/>
    </source>
</evidence>
<feature type="compositionally biased region" description="Low complexity" evidence="12">
    <location>
        <begin position="27"/>
        <end position="45"/>
    </location>
</feature>
<dbReference type="GO" id="GO:0005737">
    <property type="term" value="C:cytoplasm"/>
    <property type="evidence" value="ECO:0007669"/>
    <property type="project" value="UniProtKB-SubCell"/>
</dbReference>
<comment type="catalytic activity">
    <reaction evidence="1">
        <text>S-ubiquitinyl-[E2 ubiquitin-conjugating enzyme]-L-cysteine + [acceptor protein]-L-lysine = [E2 ubiquitin-conjugating enzyme]-L-cysteine + N(6)-ubiquitinyl-[acceptor protein]-L-lysine.</text>
        <dbReference type="EC" id="2.3.2.27"/>
    </reaction>
</comment>
<dbReference type="InterPro" id="IPR013083">
    <property type="entry name" value="Znf_RING/FYVE/PHD"/>
</dbReference>
<proteinExistence type="inferred from homology"/>
<dbReference type="InterPro" id="IPR019474">
    <property type="entry name" value="Ub_conjug_fac_E4_core"/>
</dbReference>
<keyword evidence="9" id="KW-0413">Isomerase</keyword>
<dbReference type="Proteomes" id="UP000490939">
    <property type="component" value="Unassembled WGS sequence"/>
</dbReference>
<evidence type="ECO:0000256" key="4">
    <source>
        <dbReference type="ARBA" id="ARBA00004906"/>
    </source>
</evidence>
<dbReference type="GO" id="GO:0034450">
    <property type="term" value="F:ubiquitin-ubiquitin ligase activity"/>
    <property type="evidence" value="ECO:0007669"/>
    <property type="project" value="InterPro"/>
</dbReference>
<comment type="similarity">
    <text evidence="5">Belongs to the ubiquitin conjugation factor E4 family.</text>
</comment>
<keyword evidence="11" id="KW-0175">Coiled coil</keyword>
<feature type="coiled-coil region" evidence="11">
    <location>
        <begin position="519"/>
        <end position="553"/>
    </location>
</feature>
<feature type="region of interest" description="Disordered" evidence="12">
    <location>
        <begin position="1068"/>
        <end position="1107"/>
    </location>
</feature>
<evidence type="ECO:0000256" key="3">
    <source>
        <dbReference type="ARBA" id="ARBA00004496"/>
    </source>
</evidence>
<evidence type="ECO:0000256" key="7">
    <source>
        <dbReference type="ARBA" id="ARBA00022679"/>
    </source>
</evidence>
<dbReference type="Proteomes" id="UP000433883">
    <property type="component" value="Unassembled WGS sequence"/>
</dbReference>
<keyword evidence="8" id="KW-0833">Ubl conjugation pathway</keyword>
<evidence type="ECO:0000256" key="1">
    <source>
        <dbReference type="ARBA" id="ARBA00000900"/>
    </source>
</evidence>
<keyword evidence="7" id="KW-0808">Transferase</keyword>
<dbReference type="GO" id="GO:0005634">
    <property type="term" value="C:nucleus"/>
    <property type="evidence" value="ECO:0007669"/>
    <property type="project" value="UniProtKB-SubCell"/>
</dbReference>
<evidence type="ECO:0000256" key="9">
    <source>
        <dbReference type="ARBA" id="ARBA00023110"/>
    </source>
</evidence>
<comment type="caution">
    <text evidence="14">The sequence shown here is derived from an EMBL/GenBank/DDBJ whole genome shotgun (WGS) entry which is preliminary data.</text>
</comment>
<name>A0A8H3UFG8_VENIN</name>
<dbReference type="Pfam" id="PF04564">
    <property type="entry name" value="U-box"/>
    <property type="match status" value="1"/>
</dbReference>